<evidence type="ECO:0000313" key="5">
    <source>
        <dbReference type="Proteomes" id="UP001179647"/>
    </source>
</evidence>
<organism evidence="4 5">
    <name type="scientific">Vagococcus intermedius</name>
    <dbReference type="NCBI Taxonomy" id="2991418"/>
    <lineage>
        <taxon>Bacteria</taxon>
        <taxon>Bacillati</taxon>
        <taxon>Bacillota</taxon>
        <taxon>Bacilli</taxon>
        <taxon>Lactobacillales</taxon>
        <taxon>Enterococcaceae</taxon>
        <taxon>Vagococcus</taxon>
    </lineage>
</organism>
<evidence type="ECO:0000256" key="2">
    <source>
        <dbReference type="ARBA" id="ARBA00023315"/>
    </source>
</evidence>
<evidence type="ECO:0000259" key="3">
    <source>
        <dbReference type="PROSITE" id="PS51186"/>
    </source>
</evidence>
<dbReference type="InterPro" id="IPR016181">
    <property type="entry name" value="Acyl_CoA_acyltransferase"/>
</dbReference>
<dbReference type="InterPro" id="IPR050832">
    <property type="entry name" value="Bact_Acetyltransf"/>
</dbReference>
<proteinExistence type="predicted"/>
<dbReference type="CDD" id="cd04301">
    <property type="entry name" value="NAT_SF"/>
    <property type="match status" value="1"/>
</dbReference>
<sequence length="144" mass="16702">MQTFLSNKPFVRAYSYHLRMIVFVQEQHISPELEFDELDTDHRYYLITINEGKPVGTARYQFKEQGVLQPDRLCVHPDYRGQGIGRNLLNELEKQALKDGCHHSLLSAEVTAIPFYVKSGYHQVSDTYLEDGLPCVQMKKKLRA</sequence>
<dbReference type="SUPFAM" id="SSF55729">
    <property type="entry name" value="Acyl-CoA N-acyltransferases (Nat)"/>
    <property type="match status" value="1"/>
</dbReference>
<feature type="domain" description="N-acetyltransferase" evidence="3">
    <location>
        <begin position="2"/>
        <end position="143"/>
    </location>
</feature>
<dbReference type="Pfam" id="PF13673">
    <property type="entry name" value="Acetyltransf_10"/>
    <property type="match status" value="1"/>
</dbReference>
<gene>
    <name evidence="4" type="ORF">OL234_06910</name>
</gene>
<keyword evidence="2" id="KW-0012">Acyltransferase</keyword>
<dbReference type="InterPro" id="IPR000182">
    <property type="entry name" value="GNAT_dom"/>
</dbReference>
<dbReference type="EMBL" id="CP110232">
    <property type="protein sequence ID" value="WEG72714.1"/>
    <property type="molecule type" value="Genomic_DNA"/>
</dbReference>
<evidence type="ECO:0000313" key="4">
    <source>
        <dbReference type="EMBL" id="WEG72714.1"/>
    </source>
</evidence>
<dbReference type="GO" id="GO:0016747">
    <property type="term" value="F:acyltransferase activity, transferring groups other than amino-acyl groups"/>
    <property type="evidence" value="ECO:0007669"/>
    <property type="project" value="InterPro"/>
</dbReference>
<dbReference type="PANTHER" id="PTHR43877">
    <property type="entry name" value="AMINOALKYLPHOSPHONATE N-ACETYLTRANSFERASE-RELATED-RELATED"/>
    <property type="match status" value="1"/>
</dbReference>
<dbReference type="RefSeq" id="WP_275468516.1">
    <property type="nucleotide sequence ID" value="NZ_CP110232.1"/>
</dbReference>
<dbReference type="PROSITE" id="PS51186">
    <property type="entry name" value="GNAT"/>
    <property type="match status" value="1"/>
</dbReference>
<name>A0AAF0CTI1_9ENTE</name>
<keyword evidence="5" id="KW-1185">Reference proteome</keyword>
<keyword evidence="1" id="KW-0808">Transferase</keyword>
<dbReference type="AlphaFoldDB" id="A0AAF0CTI1"/>
<reference evidence="4" key="1">
    <citation type="submission" date="2022-10" db="EMBL/GenBank/DDBJ databases">
        <title>Vagococcus sp. isolated from poultry meat.</title>
        <authorList>
            <person name="Johansson P."/>
            <person name="Bjorkroth J."/>
        </authorList>
    </citation>
    <scope>NUCLEOTIDE SEQUENCE</scope>
    <source>
        <strain evidence="4">STAA11</strain>
    </source>
</reference>
<protein>
    <submittedName>
        <fullName evidence="4">GNAT family N-acetyltransferase</fullName>
    </submittedName>
</protein>
<dbReference type="KEGG" id="vie:OL234_06910"/>
<evidence type="ECO:0000256" key="1">
    <source>
        <dbReference type="ARBA" id="ARBA00022679"/>
    </source>
</evidence>
<dbReference type="Proteomes" id="UP001179647">
    <property type="component" value="Chromosome"/>
</dbReference>
<dbReference type="Gene3D" id="3.40.630.30">
    <property type="match status" value="1"/>
</dbReference>
<accession>A0AAF0CTI1</accession>